<gene>
    <name evidence="2" type="ORF">MGN01_24720</name>
</gene>
<feature type="compositionally biased region" description="Basic residues" evidence="1">
    <location>
        <begin position="112"/>
        <end position="122"/>
    </location>
</feature>
<dbReference type="AlphaFoldDB" id="A0A512JKZ8"/>
<dbReference type="Proteomes" id="UP000321750">
    <property type="component" value="Unassembled WGS sequence"/>
</dbReference>
<dbReference type="OrthoDB" id="7285326at2"/>
<evidence type="ECO:0000256" key="1">
    <source>
        <dbReference type="SAM" id="MobiDB-lite"/>
    </source>
</evidence>
<feature type="region of interest" description="Disordered" evidence="1">
    <location>
        <begin position="100"/>
        <end position="122"/>
    </location>
</feature>
<sequence>MSFINQNALDDRLSAQQKARAAMVERFRQRPSADDPAVIARSAERKAIAEARAARAEERELARIAEEERKAAEAEAARLAEVARKAAELEAAAERARAQQAAQKAERDARYAARKAKIKLRR</sequence>
<organism evidence="2 3">
    <name type="scientific">Methylobacterium gnaphalii</name>
    <dbReference type="NCBI Taxonomy" id="1010610"/>
    <lineage>
        <taxon>Bacteria</taxon>
        <taxon>Pseudomonadati</taxon>
        <taxon>Pseudomonadota</taxon>
        <taxon>Alphaproteobacteria</taxon>
        <taxon>Hyphomicrobiales</taxon>
        <taxon>Methylobacteriaceae</taxon>
        <taxon>Methylobacterium</taxon>
    </lineage>
</organism>
<protein>
    <submittedName>
        <fullName evidence="2">Uncharacterized protein</fullName>
    </submittedName>
</protein>
<dbReference type="InterPro" id="IPR045510">
    <property type="entry name" value="DUF6481"/>
</dbReference>
<name>A0A512JKZ8_9HYPH</name>
<dbReference type="EMBL" id="BJZV01000012">
    <property type="protein sequence ID" value="GEP10627.1"/>
    <property type="molecule type" value="Genomic_DNA"/>
</dbReference>
<keyword evidence="3" id="KW-1185">Reference proteome</keyword>
<comment type="caution">
    <text evidence="2">The sequence shown here is derived from an EMBL/GenBank/DDBJ whole genome shotgun (WGS) entry which is preliminary data.</text>
</comment>
<reference evidence="2 3" key="1">
    <citation type="submission" date="2019-07" db="EMBL/GenBank/DDBJ databases">
        <title>Whole genome shotgun sequence of Methylobacterium gnaphalii NBRC 107716.</title>
        <authorList>
            <person name="Hosoyama A."/>
            <person name="Uohara A."/>
            <person name="Ohji S."/>
            <person name="Ichikawa N."/>
        </authorList>
    </citation>
    <scope>NUCLEOTIDE SEQUENCE [LARGE SCALE GENOMIC DNA]</scope>
    <source>
        <strain evidence="2 3">NBRC 107716</strain>
    </source>
</reference>
<evidence type="ECO:0000313" key="3">
    <source>
        <dbReference type="Proteomes" id="UP000321750"/>
    </source>
</evidence>
<accession>A0A512JKZ8</accession>
<proteinExistence type="predicted"/>
<dbReference type="RefSeq" id="WP_147046892.1">
    <property type="nucleotide sequence ID" value="NZ_BJZV01000012.1"/>
</dbReference>
<evidence type="ECO:0000313" key="2">
    <source>
        <dbReference type="EMBL" id="GEP10627.1"/>
    </source>
</evidence>
<dbReference type="Pfam" id="PF20089">
    <property type="entry name" value="DUF6481"/>
    <property type="match status" value="1"/>
</dbReference>